<evidence type="ECO:0000313" key="11">
    <source>
        <dbReference type="Proteomes" id="UP000248790"/>
    </source>
</evidence>
<dbReference type="Gene3D" id="2.40.170.20">
    <property type="entry name" value="TonB-dependent receptor, beta-barrel domain"/>
    <property type="match status" value="1"/>
</dbReference>
<evidence type="ECO:0000256" key="6">
    <source>
        <dbReference type="ARBA" id="ARBA00023237"/>
    </source>
</evidence>
<dbReference type="InterPro" id="IPR039426">
    <property type="entry name" value="TonB-dep_rcpt-like"/>
</dbReference>
<evidence type="ECO:0000256" key="7">
    <source>
        <dbReference type="PROSITE-ProRule" id="PRU01360"/>
    </source>
</evidence>
<keyword evidence="6 7" id="KW-0998">Cell outer membrane</keyword>
<evidence type="ECO:0000313" key="10">
    <source>
        <dbReference type="EMBL" id="RAK03189.1"/>
    </source>
</evidence>
<dbReference type="EMBL" id="QLMC01000001">
    <property type="protein sequence ID" value="RAK03189.1"/>
    <property type="molecule type" value="Genomic_DNA"/>
</dbReference>
<protein>
    <submittedName>
        <fullName evidence="10">TonB-linked SusC/RagA family outer membrane protein</fullName>
    </submittedName>
</protein>
<keyword evidence="8" id="KW-0732">Signal</keyword>
<comment type="caution">
    <text evidence="10">The sequence shown here is derived from an EMBL/GenBank/DDBJ whole genome shotgun (WGS) entry which is preliminary data.</text>
</comment>
<keyword evidence="4 7" id="KW-0812">Transmembrane</keyword>
<evidence type="ECO:0000256" key="8">
    <source>
        <dbReference type="SAM" id="SignalP"/>
    </source>
</evidence>
<comment type="similarity">
    <text evidence="7">Belongs to the TonB-dependent receptor family.</text>
</comment>
<dbReference type="InterPro" id="IPR023997">
    <property type="entry name" value="TonB-dep_OMP_SusC/RagA_CS"/>
</dbReference>
<dbReference type="RefSeq" id="WP_111627320.1">
    <property type="nucleotide sequence ID" value="NZ_QLMC01000001.1"/>
</dbReference>
<keyword evidence="3 7" id="KW-1134">Transmembrane beta strand</keyword>
<keyword evidence="11" id="KW-1185">Reference proteome</keyword>
<dbReference type="Pfam" id="PF07715">
    <property type="entry name" value="Plug"/>
    <property type="match status" value="1"/>
</dbReference>
<accession>A0A327X901</accession>
<dbReference type="NCBIfam" id="TIGR04057">
    <property type="entry name" value="SusC_RagA_signa"/>
    <property type="match status" value="1"/>
</dbReference>
<keyword evidence="2 7" id="KW-0813">Transport</keyword>
<dbReference type="InterPro" id="IPR023996">
    <property type="entry name" value="TonB-dep_OMP_SusC/RagA"/>
</dbReference>
<dbReference type="SUPFAM" id="SSF49464">
    <property type="entry name" value="Carboxypeptidase regulatory domain-like"/>
    <property type="match status" value="1"/>
</dbReference>
<dbReference type="GO" id="GO:0009279">
    <property type="term" value="C:cell outer membrane"/>
    <property type="evidence" value="ECO:0007669"/>
    <property type="project" value="UniProtKB-SubCell"/>
</dbReference>
<reference evidence="10 11" key="1">
    <citation type="submission" date="2018-06" db="EMBL/GenBank/DDBJ databases">
        <title>Genomic Encyclopedia of Archaeal and Bacterial Type Strains, Phase II (KMG-II): from individual species to whole genera.</title>
        <authorList>
            <person name="Goeker M."/>
        </authorList>
    </citation>
    <scope>NUCLEOTIDE SEQUENCE [LARGE SCALE GENOMIC DNA]</scope>
    <source>
        <strain evidence="10 11">DSM 21851</strain>
    </source>
</reference>
<feature type="domain" description="TonB-dependent receptor plug" evidence="9">
    <location>
        <begin position="135"/>
        <end position="242"/>
    </location>
</feature>
<name>A0A327X901_LARAB</name>
<evidence type="ECO:0000256" key="5">
    <source>
        <dbReference type="ARBA" id="ARBA00023136"/>
    </source>
</evidence>
<keyword evidence="5 7" id="KW-0472">Membrane</keyword>
<dbReference type="Proteomes" id="UP000248790">
    <property type="component" value="Unassembled WGS sequence"/>
</dbReference>
<dbReference type="Gene3D" id="2.60.40.1120">
    <property type="entry name" value="Carboxypeptidase-like, regulatory domain"/>
    <property type="match status" value="1"/>
</dbReference>
<dbReference type="InterPro" id="IPR037066">
    <property type="entry name" value="Plug_dom_sf"/>
</dbReference>
<dbReference type="PROSITE" id="PS52016">
    <property type="entry name" value="TONB_DEPENDENT_REC_3"/>
    <property type="match status" value="1"/>
</dbReference>
<organism evidence="10 11">
    <name type="scientific">Larkinella arboricola</name>
    <dbReference type="NCBI Taxonomy" id="643671"/>
    <lineage>
        <taxon>Bacteria</taxon>
        <taxon>Pseudomonadati</taxon>
        <taxon>Bacteroidota</taxon>
        <taxon>Cytophagia</taxon>
        <taxon>Cytophagales</taxon>
        <taxon>Spirosomataceae</taxon>
        <taxon>Larkinella</taxon>
    </lineage>
</organism>
<dbReference type="AlphaFoldDB" id="A0A327X901"/>
<sequence>MKINLNKVRWLPLLLLAFSPISHPLLARNPTLRFSKPSVKPIAISIKGTVTAENGETLPGVTVAVKGTTLGTTTSESGQFSISVPDGNAVLVFSSVGYEKQEMPVGNRTTINVSLKADTKALGEVVVVGYGTQQRRELTGSVASVKGKELENLPVPGPIEALQGRVAGVEIVQNSGSPGGSPTVKIRGITSLNAGNSPLYIVDGVPITGNINVVNPNDIQSMEVLKDASASAIYGARGANGVIIITTKRGKAGKTSVNFSAYTGFAEVRKQIPMLNAVQERDYILNAVQNAGVPEVRLGLDTLFNGDTPVYDTNWQNELFRTAPVSNYELSLRGGNDKTTYAASLGLYDQKGVVISSGYRTYRGRFSIDHQASSRFKTGANILLSTAKRDRVPEGDDNNAVLTNALRMLPFSPVYNPDGSYTFVDQIQRPNPVALATQSVSFAVVNRLLGNVYADYEILKNLTFRSTLNIDYSGTRDENFIPSTIQGGGARPATASYADVSSWISENTLNYNRSFGSHNLSGLLGYSVQETRLFNLSAAANQGATDNIPTLNAAATATGASSSKSAWGLASYFARVNYSYNDKYLLAATLRRDGSSRFGADNKWGWFPAVSAGWRLSQEPFMQGLPFINDLKLRASVGVVGNQSISDYGAQGLYSTGRNYIGKSGIALSAVPNPSLSWESTTQSDIGLDISFLNDRIAFTADAYLKKTNDLLLSVNLPTTSGFSSALQNVGNTQNKGLEFSIFSQNLTGSGATGGFKWSTSFNLSFNRNKIIKLSNNNADIIQSSADAVYFSERPVGIGRVGEPIGVFYGLLYTGRVYATSEEAKAANLRDGSKTGPLYEAGDMIYVDLNGDGVINADDRTLIGNANPKFTGGLTNNFSFKGFDLSVFMQWSYGNDIYNQTRQSSNRSFVYNAATTEVLRSWRKQGDITDVPRGTPSTIARNGVPSTRWIEDGSYLRIKTATLGYTVPPTILKRIKAESLRVYVSGQNLFTFTKYLGLDPEVNFRSSLPLLQGIDLGTYPQVRTFTFGLNLGF</sequence>
<dbReference type="Pfam" id="PF13715">
    <property type="entry name" value="CarbopepD_reg_2"/>
    <property type="match status" value="1"/>
</dbReference>
<evidence type="ECO:0000256" key="3">
    <source>
        <dbReference type="ARBA" id="ARBA00022452"/>
    </source>
</evidence>
<feature type="chain" id="PRO_5016422572" evidence="8">
    <location>
        <begin position="28"/>
        <end position="1033"/>
    </location>
</feature>
<evidence type="ECO:0000256" key="4">
    <source>
        <dbReference type="ARBA" id="ARBA00022692"/>
    </source>
</evidence>
<dbReference type="NCBIfam" id="TIGR04056">
    <property type="entry name" value="OMP_RagA_SusC"/>
    <property type="match status" value="1"/>
</dbReference>
<evidence type="ECO:0000256" key="1">
    <source>
        <dbReference type="ARBA" id="ARBA00004571"/>
    </source>
</evidence>
<gene>
    <name evidence="10" type="ORF">LX87_01311</name>
</gene>
<evidence type="ECO:0000256" key="2">
    <source>
        <dbReference type="ARBA" id="ARBA00022448"/>
    </source>
</evidence>
<dbReference type="InterPro" id="IPR008969">
    <property type="entry name" value="CarboxyPept-like_regulatory"/>
</dbReference>
<dbReference type="InterPro" id="IPR012910">
    <property type="entry name" value="Plug_dom"/>
</dbReference>
<dbReference type="SUPFAM" id="SSF56935">
    <property type="entry name" value="Porins"/>
    <property type="match status" value="1"/>
</dbReference>
<evidence type="ECO:0000259" key="9">
    <source>
        <dbReference type="Pfam" id="PF07715"/>
    </source>
</evidence>
<proteinExistence type="inferred from homology"/>
<dbReference type="OrthoDB" id="9768177at2"/>
<comment type="subcellular location">
    <subcellularLocation>
        <location evidence="1 7">Cell outer membrane</location>
        <topology evidence="1 7">Multi-pass membrane protein</topology>
    </subcellularLocation>
</comment>
<dbReference type="FunFam" id="2.170.130.10:FF:000008">
    <property type="entry name" value="SusC/RagA family TonB-linked outer membrane protein"/>
    <property type="match status" value="1"/>
</dbReference>
<dbReference type="Gene3D" id="2.170.130.10">
    <property type="entry name" value="TonB-dependent receptor, plug domain"/>
    <property type="match status" value="1"/>
</dbReference>
<feature type="signal peptide" evidence="8">
    <location>
        <begin position="1"/>
        <end position="27"/>
    </location>
</feature>
<dbReference type="InterPro" id="IPR036942">
    <property type="entry name" value="Beta-barrel_TonB_sf"/>
</dbReference>